<evidence type="ECO:0000313" key="2">
    <source>
        <dbReference type="EMBL" id="WTW61752.1"/>
    </source>
</evidence>
<accession>A0AAU2V301</accession>
<proteinExistence type="predicted"/>
<protein>
    <submittedName>
        <fullName evidence="2">DUF4245 domain-containing protein</fullName>
    </submittedName>
</protein>
<feature type="transmembrane region" description="Helical" evidence="1">
    <location>
        <begin position="12"/>
        <end position="32"/>
    </location>
</feature>
<name>A0AAU2V301_9ACTN</name>
<dbReference type="AlphaFoldDB" id="A0AAU2V301"/>
<organism evidence="2">
    <name type="scientific">Streptomyces sp. NBC_00003</name>
    <dbReference type="NCBI Taxonomy" id="2903608"/>
    <lineage>
        <taxon>Bacteria</taxon>
        <taxon>Bacillati</taxon>
        <taxon>Actinomycetota</taxon>
        <taxon>Actinomycetes</taxon>
        <taxon>Kitasatosporales</taxon>
        <taxon>Streptomycetaceae</taxon>
        <taxon>Streptomyces</taxon>
    </lineage>
</organism>
<keyword evidence="1" id="KW-1133">Transmembrane helix</keyword>
<keyword evidence="1" id="KW-0472">Membrane</keyword>
<reference evidence="2" key="1">
    <citation type="submission" date="2022-10" db="EMBL/GenBank/DDBJ databases">
        <title>The complete genomes of actinobacterial strains from the NBC collection.</title>
        <authorList>
            <person name="Joergensen T.S."/>
            <person name="Alvarez Arevalo M."/>
            <person name="Sterndorff E.B."/>
            <person name="Faurdal D."/>
            <person name="Vuksanovic O."/>
            <person name="Mourched A.-S."/>
            <person name="Charusanti P."/>
            <person name="Shaw S."/>
            <person name="Blin K."/>
            <person name="Weber T."/>
        </authorList>
    </citation>
    <scope>NUCLEOTIDE SEQUENCE</scope>
    <source>
        <strain evidence="2">NBC_00003</strain>
    </source>
</reference>
<keyword evidence="1" id="KW-0812">Transmembrane</keyword>
<gene>
    <name evidence="2" type="ORF">OG549_14405</name>
</gene>
<dbReference type="EMBL" id="CP108318">
    <property type="protein sequence ID" value="WTW61752.1"/>
    <property type="molecule type" value="Genomic_DNA"/>
</dbReference>
<dbReference type="Pfam" id="PF14030">
    <property type="entry name" value="DUF4245"/>
    <property type="match status" value="1"/>
</dbReference>
<dbReference type="InterPro" id="IPR025339">
    <property type="entry name" value="DUF4245"/>
</dbReference>
<sequence length="186" mass="20244">MAGTRSSKQTVRNMLQSLAVIGIAAAVIYVFVPHDESGDPVQTVDYKVELTIARRLAPYPVAAPVGLPDQDKWRATSKWYDGAKNNAWHLGFLDPENQYVAIEQSTAPSDKFVAEVSRKATRTDKSQKIAGATWTFWDGPKYDALVRQDQGSTTVVMGTAPYEQLVTMAGALESKRTAPPTATPTG</sequence>
<evidence type="ECO:0000256" key="1">
    <source>
        <dbReference type="SAM" id="Phobius"/>
    </source>
</evidence>